<name>A0AA39MIA2_9AGAR</name>
<feature type="domain" description="Ubiquinol-cytochrome C reductase hinge" evidence="9">
    <location>
        <begin position="20"/>
        <end position="77"/>
    </location>
</feature>
<keyword evidence="11" id="KW-1185">Reference proteome</keyword>
<evidence type="ECO:0000256" key="8">
    <source>
        <dbReference type="ARBA" id="ARBA00023136"/>
    </source>
</evidence>
<keyword evidence="3" id="KW-0813">Transport</keyword>
<protein>
    <recommendedName>
        <fullName evidence="9">Ubiquinol-cytochrome C reductase hinge domain-containing protein</fullName>
    </recommendedName>
</protein>
<dbReference type="Gene3D" id="1.10.287.20">
    <property type="entry name" value="Ubiquinol-cytochrome C reductase hinge domain"/>
    <property type="match status" value="1"/>
</dbReference>
<dbReference type="GO" id="GO:0005743">
    <property type="term" value="C:mitochondrial inner membrane"/>
    <property type="evidence" value="ECO:0007669"/>
    <property type="project" value="UniProtKB-SubCell"/>
</dbReference>
<dbReference type="Proteomes" id="UP001175226">
    <property type="component" value="Unassembled WGS sequence"/>
</dbReference>
<organism evidence="10 11">
    <name type="scientific">Armillaria borealis</name>
    <dbReference type="NCBI Taxonomy" id="47425"/>
    <lineage>
        <taxon>Eukaryota</taxon>
        <taxon>Fungi</taxon>
        <taxon>Dikarya</taxon>
        <taxon>Basidiomycota</taxon>
        <taxon>Agaricomycotina</taxon>
        <taxon>Agaricomycetes</taxon>
        <taxon>Agaricomycetidae</taxon>
        <taxon>Agaricales</taxon>
        <taxon>Marasmiineae</taxon>
        <taxon>Physalacriaceae</taxon>
        <taxon>Armillaria</taxon>
    </lineage>
</organism>
<evidence type="ECO:0000256" key="4">
    <source>
        <dbReference type="ARBA" id="ARBA00022660"/>
    </source>
</evidence>
<keyword evidence="4" id="KW-0679">Respiratory chain</keyword>
<evidence type="ECO:0000256" key="3">
    <source>
        <dbReference type="ARBA" id="ARBA00022448"/>
    </source>
</evidence>
<dbReference type="InterPro" id="IPR036811">
    <property type="entry name" value="Ubol_cytC_Rdtase_hinge_dom_sf"/>
</dbReference>
<evidence type="ECO:0000256" key="5">
    <source>
        <dbReference type="ARBA" id="ARBA00022792"/>
    </source>
</evidence>
<sequence>MGRSNPGASLLATTRRCLHPVICDECKESFKCAALVKHFEHCQQKVSNGKGFNGEACVEELMHCVDEYAAPKLFAKLP</sequence>
<keyword evidence="8" id="KW-0472">Membrane</keyword>
<evidence type="ECO:0000256" key="2">
    <source>
        <dbReference type="ARBA" id="ARBA00006498"/>
    </source>
</evidence>
<comment type="caution">
    <text evidence="10">The sequence shown here is derived from an EMBL/GenBank/DDBJ whole genome shotgun (WGS) entry which is preliminary data.</text>
</comment>
<proteinExistence type="inferred from homology"/>
<dbReference type="EMBL" id="JAUEPT010000069">
    <property type="protein sequence ID" value="KAK0434734.1"/>
    <property type="molecule type" value="Genomic_DNA"/>
</dbReference>
<evidence type="ECO:0000256" key="7">
    <source>
        <dbReference type="ARBA" id="ARBA00023128"/>
    </source>
</evidence>
<dbReference type="AlphaFoldDB" id="A0AA39MIA2"/>
<accession>A0AA39MIA2</accession>
<evidence type="ECO:0000313" key="11">
    <source>
        <dbReference type="Proteomes" id="UP001175226"/>
    </source>
</evidence>
<evidence type="ECO:0000313" key="10">
    <source>
        <dbReference type="EMBL" id="KAK0434734.1"/>
    </source>
</evidence>
<comment type="similarity">
    <text evidence="2">Belongs to the UQCRH/QCR6 family.</text>
</comment>
<keyword evidence="7" id="KW-0496">Mitochondrion</keyword>
<keyword evidence="5" id="KW-0999">Mitochondrion inner membrane</keyword>
<dbReference type="InterPro" id="IPR023184">
    <property type="entry name" value="Ubol_cytC_Rdtase_hinge_dom"/>
</dbReference>
<keyword evidence="6" id="KW-0249">Electron transport</keyword>
<gene>
    <name evidence="10" type="ORF">EV421DRAFT_1838940</name>
</gene>
<evidence type="ECO:0000256" key="6">
    <source>
        <dbReference type="ARBA" id="ARBA00022982"/>
    </source>
</evidence>
<evidence type="ECO:0000256" key="1">
    <source>
        <dbReference type="ARBA" id="ARBA00004273"/>
    </source>
</evidence>
<dbReference type="Pfam" id="PF02320">
    <property type="entry name" value="UCR_hinge"/>
    <property type="match status" value="1"/>
</dbReference>
<comment type="subcellular location">
    <subcellularLocation>
        <location evidence="1">Mitochondrion inner membrane</location>
    </subcellularLocation>
</comment>
<dbReference type="SUPFAM" id="SSF81531">
    <property type="entry name" value="Non-heme 11 kDa protein of cytochrome bc1 complex (Ubiquinol-cytochrome c reductase)"/>
    <property type="match status" value="1"/>
</dbReference>
<reference evidence="10" key="1">
    <citation type="submission" date="2023-06" db="EMBL/GenBank/DDBJ databases">
        <authorList>
            <consortium name="Lawrence Berkeley National Laboratory"/>
            <person name="Ahrendt S."/>
            <person name="Sahu N."/>
            <person name="Indic B."/>
            <person name="Wong-Bajracharya J."/>
            <person name="Merenyi Z."/>
            <person name="Ke H.-M."/>
            <person name="Monk M."/>
            <person name="Kocsube S."/>
            <person name="Drula E."/>
            <person name="Lipzen A."/>
            <person name="Balint B."/>
            <person name="Henrissat B."/>
            <person name="Andreopoulos B."/>
            <person name="Martin F.M."/>
            <person name="Harder C.B."/>
            <person name="Rigling D."/>
            <person name="Ford K.L."/>
            <person name="Foster G.D."/>
            <person name="Pangilinan J."/>
            <person name="Papanicolaou A."/>
            <person name="Barry K."/>
            <person name="LaButti K."/>
            <person name="Viragh M."/>
            <person name="Koriabine M."/>
            <person name="Yan M."/>
            <person name="Riley R."/>
            <person name="Champramary S."/>
            <person name="Plett K.L."/>
            <person name="Tsai I.J."/>
            <person name="Slot J."/>
            <person name="Sipos G."/>
            <person name="Plett J."/>
            <person name="Nagy L.G."/>
            <person name="Grigoriev I.V."/>
        </authorList>
    </citation>
    <scope>NUCLEOTIDE SEQUENCE</scope>
    <source>
        <strain evidence="10">FPL87.14</strain>
    </source>
</reference>
<evidence type="ECO:0000259" key="9">
    <source>
        <dbReference type="Pfam" id="PF02320"/>
    </source>
</evidence>